<feature type="domain" description="IF140 C-terminal TPR" evidence="7">
    <location>
        <begin position="547"/>
        <end position="671"/>
    </location>
</feature>
<feature type="domain" description="IF140/IFT172/WDR19 TPR" evidence="8">
    <location>
        <begin position="329"/>
        <end position="543"/>
    </location>
</feature>
<evidence type="ECO:0000256" key="2">
    <source>
        <dbReference type="ARBA" id="ARBA00022574"/>
    </source>
</evidence>
<dbReference type="PANTHER" id="PTHR15722:SF7">
    <property type="entry name" value="INTRAFLAGELLAR TRANSPORT PROTEIN 140 HOMOLOG"/>
    <property type="match status" value="1"/>
</dbReference>
<dbReference type="InterPro" id="IPR056155">
    <property type="entry name" value="Beta-prop_IFT140_2nd"/>
</dbReference>
<proteinExistence type="predicted"/>
<keyword evidence="4" id="KW-0969">Cilium</keyword>
<evidence type="ECO:0000259" key="8">
    <source>
        <dbReference type="Pfam" id="PF24762"/>
    </source>
</evidence>
<dbReference type="GO" id="GO:0035721">
    <property type="term" value="P:intraciliary retrograde transport"/>
    <property type="evidence" value="ECO:0007669"/>
    <property type="project" value="TreeGrafter"/>
</dbReference>
<dbReference type="Gene3D" id="1.25.40.470">
    <property type="match status" value="1"/>
</dbReference>
<dbReference type="Pfam" id="PF24760">
    <property type="entry name" value="TPR_IF140_C"/>
    <property type="match status" value="1"/>
</dbReference>
<accession>A0AAD5XSX0</accession>
<dbReference type="AlphaFoldDB" id="A0AAD5XSX0"/>
<evidence type="ECO:0000256" key="3">
    <source>
        <dbReference type="ARBA" id="ARBA00022737"/>
    </source>
</evidence>
<evidence type="ECO:0000313" key="9">
    <source>
        <dbReference type="EMBL" id="KAJ3207402.1"/>
    </source>
</evidence>
<dbReference type="GO" id="GO:0005930">
    <property type="term" value="C:axoneme"/>
    <property type="evidence" value="ECO:0007669"/>
    <property type="project" value="TreeGrafter"/>
</dbReference>
<evidence type="ECO:0000256" key="5">
    <source>
        <dbReference type="ARBA" id="ARBA00023273"/>
    </source>
</evidence>
<dbReference type="Pfam" id="PF24762">
    <property type="entry name" value="TPR_IF140-IFT172"/>
    <property type="match status" value="1"/>
</dbReference>
<dbReference type="Pfam" id="PF23385">
    <property type="entry name" value="Beta-prop_IFT140_2nd"/>
    <property type="match status" value="1"/>
</dbReference>
<dbReference type="InterPro" id="IPR056156">
    <property type="entry name" value="TPR_IF140_C"/>
</dbReference>
<reference evidence="9" key="1">
    <citation type="submission" date="2020-05" db="EMBL/GenBank/DDBJ databases">
        <title>Phylogenomic resolution of chytrid fungi.</title>
        <authorList>
            <person name="Stajich J.E."/>
            <person name="Amses K."/>
            <person name="Simmons R."/>
            <person name="Seto K."/>
            <person name="Myers J."/>
            <person name="Bonds A."/>
            <person name="Quandt C.A."/>
            <person name="Barry K."/>
            <person name="Liu P."/>
            <person name="Grigoriev I."/>
            <person name="Longcore J.E."/>
            <person name="James T.Y."/>
        </authorList>
    </citation>
    <scope>NUCLEOTIDE SEQUENCE</scope>
    <source>
        <strain evidence="9">JEL0476</strain>
    </source>
</reference>
<dbReference type="GO" id="GO:0036064">
    <property type="term" value="C:ciliary basal body"/>
    <property type="evidence" value="ECO:0007669"/>
    <property type="project" value="TreeGrafter"/>
</dbReference>
<keyword evidence="5" id="KW-0966">Cell projection</keyword>
<protein>
    <submittedName>
        <fullName evidence="9">Uncharacterized protein</fullName>
    </submittedName>
</protein>
<keyword evidence="3" id="KW-0677">Repeat</keyword>
<gene>
    <name evidence="9" type="ORF">HK099_000272</name>
</gene>
<dbReference type="GO" id="GO:0030991">
    <property type="term" value="C:intraciliary transport particle A"/>
    <property type="evidence" value="ECO:0007669"/>
    <property type="project" value="TreeGrafter"/>
</dbReference>
<comment type="caution">
    <text evidence="9">The sequence shown here is derived from an EMBL/GenBank/DDBJ whole genome shotgun (WGS) entry which is preliminary data.</text>
</comment>
<dbReference type="Proteomes" id="UP001211065">
    <property type="component" value="Unassembled WGS sequence"/>
</dbReference>
<sequence>MNDQVQPEGQTKMLLYDIESDKVIPVDFGSTHHVTPVTQHWDTTDGRVFVTEVEGFISRPSADPDMTEICTPFKEVFTMFATSDNGIHIQDRKLINDASDSLIGSSMPFHFYLKKVVSKDSKQGEELIIEKKATKDFEGMEDADQNTIKATLDFSFYLSLGNMDEAFKCIHSIKNKAVWEHLAKMCVKTKRLDVAMMCLSNIGSSHTIRALREAAKEPEPEVQIGILAAYLGLLPDAENILSSCNRYDILNKLYQASGQWEKSLELSGTKDRINLRTAYHKFGKYLGEIGDVNGALAAFEKSAAYSFEVPRMLLLQSGELEKYINTSPDKAIELAQKTKNSAAAYHIARQYENDKKINEAIAFYSSAKCFNHAIRLAKEYKMENELIHLALQGSKESMLEVARYYETTPKNHDKAIHLFFKAGSVARAIDLCFQTNQFGILGDLCSELGKDIDPKLLRKCAAFFYEHGQFDKSVSLLVKAGDNAEALDICIQKNVTITEELANDMSVTSETQELVAKGILIRIADCCLQQRSFLVASKKYTQAKALDSLATFYEACAQVEIDEYQDYEKGLSALTEAAKCLSKAKNVSEAEIRLRTLQHKMDLIKQFVEARNIVKLDPSSPKWVAICEKLLAEPDIDESGVKSGDIYAMMIETHYSATFYEPAFNLLQRMKEKVSSANIEYFLDNRIVQALDKNERKLMEVNDDIREDIREEY</sequence>
<evidence type="ECO:0000256" key="4">
    <source>
        <dbReference type="ARBA" id="ARBA00023069"/>
    </source>
</evidence>
<keyword evidence="2" id="KW-0853">WD repeat</keyword>
<evidence type="ECO:0000259" key="7">
    <source>
        <dbReference type="Pfam" id="PF24760"/>
    </source>
</evidence>
<evidence type="ECO:0000259" key="6">
    <source>
        <dbReference type="Pfam" id="PF23385"/>
    </source>
</evidence>
<evidence type="ECO:0000256" key="1">
    <source>
        <dbReference type="ARBA" id="ARBA00004138"/>
    </source>
</evidence>
<dbReference type="EMBL" id="JADGJW010001056">
    <property type="protein sequence ID" value="KAJ3207402.1"/>
    <property type="molecule type" value="Genomic_DNA"/>
</dbReference>
<keyword evidence="10" id="KW-1185">Reference proteome</keyword>
<evidence type="ECO:0000313" key="10">
    <source>
        <dbReference type="Proteomes" id="UP001211065"/>
    </source>
</evidence>
<dbReference type="PANTHER" id="PTHR15722">
    <property type="entry name" value="IFT140/172-RELATED"/>
    <property type="match status" value="1"/>
</dbReference>
<dbReference type="InterPro" id="IPR056168">
    <property type="entry name" value="TPR_IF140/IFT172/WDR19"/>
</dbReference>
<organism evidence="9 10">
    <name type="scientific">Clydaea vesicula</name>
    <dbReference type="NCBI Taxonomy" id="447962"/>
    <lineage>
        <taxon>Eukaryota</taxon>
        <taxon>Fungi</taxon>
        <taxon>Fungi incertae sedis</taxon>
        <taxon>Chytridiomycota</taxon>
        <taxon>Chytridiomycota incertae sedis</taxon>
        <taxon>Chytridiomycetes</taxon>
        <taxon>Lobulomycetales</taxon>
        <taxon>Lobulomycetaceae</taxon>
        <taxon>Clydaea</taxon>
    </lineage>
</organism>
<comment type="subcellular location">
    <subcellularLocation>
        <location evidence="1">Cell projection</location>
        <location evidence="1">Cilium</location>
    </subcellularLocation>
</comment>
<name>A0AAD5XSX0_9FUNG</name>
<feature type="domain" description="IFT140 second beta-propeller" evidence="6">
    <location>
        <begin position="31"/>
        <end position="115"/>
    </location>
</feature>